<feature type="transmembrane region" description="Helical" evidence="6">
    <location>
        <begin position="191"/>
        <end position="207"/>
    </location>
</feature>
<feature type="transmembrane region" description="Helical" evidence="6">
    <location>
        <begin position="128"/>
        <end position="147"/>
    </location>
</feature>
<feature type="region of interest" description="Disordered" evidence="5">
    <location>
        <begin position="396"/>
        <end position="423"/>
    </location>
</feature>
<feature type="transmembrane region" description="Helical" evidence="6">
    <location>
        <begin position="77"/>
        <end position="96"/>
    </location>
</feature>
<evidence type="ECO:0000256" key="5">
    <source>
        <dbReference type="SAM" id="MobiDB-lite"/>
    </source>
</evidence>
<dbReference type="InterPro" id="IPR007016">
    <property type="entry name" value="O-antigen_ligase-rel_domated"/>
</dbReference>
<sequence>MQMEPLYQTGKDVQKEAETIHADAWLVGLYYLCLPLTFITLLPGMSALKAVTFPIAGFLALYRLLPQSRKICLNSVHLFYTLQLLFMAGTLLFYRGPESATVVKDVSLALLVTLLATCRVYNQAERRLFSRIWLLVGLICMLLCLFSKKAIDGGRTVIVVLGSEEDPNFFCMYFIFPVLFALESLTRKTKFRFLTVPYLILVFYAILRTGSRGGLAAILAGVLAFIFLAIRSPKARLSALLLLLLVALVILFIVLPLLPEAVRQRYSPAQIWEDQGSGRFPIWSYLLTQVCSDASSLIHGFGICSTIPHMTAAGFQNTYAHNQWIQTLFDQGLIGLFLYAALMGACFFRNLRRNPLFSCGLVAVWGFSLSLSLYTHKQYLNVFMMCAMSFTPPEETDCQQTGASLPQRSPPLDGEVLRREEED</sequence>
<feature type="transmembrane region" description="Helical" evidence="6">
    <location>
        <begin position="213"/>
        <end position="230"/>
    </location>
</feature>
<keyword evidence="4 6" id="KW-0472">Membrane</keyword>
<reference evidence="8 9" key="1">
    <citation type="submission" date="2022-01" db="EMBL/GenBank/DDBJ databases">
        <title>Collection of gut derived symbiotic bacterial strains cultured from healthy donors.</title>
        <authorList>
            <person name="Lin H."/>
            <person name="Kohout C."/>
            <person name="Waligurski E."/>
            <person name="Pamer E.G."/>
        </authorList>
    </citation>
    <scope>NUCLEOTIDE SEQUENCE [LARGE SCALE GENOMIC DNA]</scope>
    <source>
        <strain evidence="8 9">DFI.7.58</strain>
    </source>
</reference>
<protein>
    <submittedName>
        <fullName evidence="8">O-antigen ligase family protein</fullName>
    </submittedName>
</protein>
<proteinExistence type="predicted"/>
<organism evidence="8 9">
    <name type="scientific">Anaeromassilibacillus senegalensis</name>
    <dbReference type="NCBI Taxonomy" id="1673717"/>
    <lineage>
        <taxon>Bacteria</taxon>
        <taxon>Bacillati</taxon>
        <taxon>Bacillota</taxon>
        <taxon>Clostridia</taxon>
        <taxon>Eubacteriales</taxon>
        <taxon>Acutalibacteraceae</taxon>
        <taxon>Anaeromassilibacillus</taxon>
    </lineage>
</organism>
<feature type="transmembrane region" description="Helical" evidence="6">
    <location>
        <begin position="47"/>
        <end position="65"/>
    </location>
</feature>
<name>A0ABS9MGL3_9FIRM</name>
<gene>
    <name evidence="8" type="ORF">L0P57_03165</name>
</gene>
<keyword evidence="3 6" id="KW-1133">Transmembrane helix</keyword>
<accession>A0ABS9MGL3</accession>
<dbReference type="PANTHER" id="PTHR37422">
    <property type="entry name" value="TEICHURONIC ACID BIOSYNTHESIS PROTEIN TUAE"/>
    <property type="match status" value="1"/>
</dbReference>
<feature type="transmembrane region" description="Helical" evidence="6">
    <location>
        <begin position="20"/>
        <end position="41"/>
    </location>
</feature>
<evidence type="ECO:0000313" key="9">
    <source>
        <dbReference type="Proteomes" id="UP001298681"/>
    </source>
</evidence>
<feature type="domain" description="O-antigen ligase-related" evidence="7">
    <location>
        <begin position="198"/>
        <end position="339"/>
    </location>
</feature>
<feature type="compositionally biased region" description="Polar residues" evidence="5">
    <location>
        <begin position="398"/>
        <end position="407"/>
    </location>
</feature>
<dbReference type="PANTHER" id="PTHR37422:SF13">
    <property type="entry name" value="LIPOPOLYSACCHARIDE BIOSYNTHESIS PROTEIN PA4999-RELATED"/>
    <property type="match status" value="1"/>
</dbReference>
<evidence type="ECO:0000313" key="8">
    <source>
        <dbReference type="EMBL" id="MCG4609940.1"/>
    </source>
</evidence>
<feature type="transmembrane region" description="Helical" evidence="6">
    <location>
        <begin position="355"/>
        <end position="375"/>
    </location>
</feature>
<evidence type="ECO:0000256" key="1">
    <source>
        <dbReference type="ARBA" id="ARBA00004141"/>
    </source>
</evidence>
<dbReference type="EMBL" id="JAKNHQ010000003">
    <property type="protein sequence ID" value="MCG4609940.1"/>
    <property type="molecule type" value="Genomic_DNA"/>
</dbReference>
<comment type="caution">
    <text evidence="8">The sequence shown here is derived from an EMBL/GenBank/DDBJ whole genome shotgun (WGS) entry which is preliminary data.</text>
</comment>
<feature type="transmembrane region" description="Helical" evidence="6">
    <location>
        <begin position="167"/>
        <end position="184"/>
    </location>
</feature>
<evidence type="ECO:0000259" key="7">
    <source>
        <dbReference type="Pfam" id="PF04932"/>
    </source>
</evidence>
<feature type="transmembrane region" description="Helical" evidence="6">
    <location>
        <begin position="328"/>
        <end position="348"/>
    </location>
</feature>
<keyword evidence="8" id="KW-0436">Ligase</keyword>
<keyword evidence="2 6" id="KW-0812">Transmembrane</keyword>
<evidence type="ECO:0000256" key="6">
    <source>
        <dbReference type="SAM" id="Phobius"/>
    </source>
</evidence>
<evidence type="ECO:0000256" key="4">
    <source>
        <dbReference type="ARBA" id="ARBA00023136"/>
    </source>
</evidence>
<dbReference type="RefSeq" id="WP_195560808.1">
    <property type="nucleotide sequence ID" value="NZ_JAKNHQ010000003.1"/>
</dbReference>
<feature type="transmembrane region" description="Helical" evidence="6">
    <location>
        <begin position="102"/>
        <end position="121"/>
    </location>
</feature>
<keyword evidence="9" id="KW-1185">Reference proteome</keyword>
<dbReference type="InterPro" id="IPR051533">
    <property type="entry name" value="WaaL-like"/>
</dbReference>
<dbReference type="Pfam" id="PF04932">
    <property type="entry name" value="Wzy_C"/>
    <property type="match status" value="1"/>
</dbReference>
<comment type="subcellular location">
    <subcellularLocation>
        <location evidence="1">Membrane</location>
        <topology evidence="1">Multi-pass membrane protein</topology>
    </subcellularLocation>
</comment>
<feature type="transmembrane region" description="Helical" evidence="6">
    <location>
        <begin position="237"/>
        <end position="258"/>
    </location>
</feature>
<dbReference type="GO" id="GO:0016874">
    <property type="term" value="F:ligase activity"/>
    <property type="evidence" value="ECO:0007669"/>
    <property type="project" value="UniProtKB-KW"/>
</dbReference>
<dbReference type="Proteomes" id="UP001298681">
    <property type="component" value="Unassembled WGS sequence"/>
</dbReference>
<evidence type="ECO:0000256" key="3">
    <source>
        <dbReference type="ARBA" id="ARBA00022989"/>
    </source>
</evidence>
<evidence type="ECO:0000256" key="2">
    <source>
        <dbReference type="ARBA" id="ARBA00022692"/>
    </source>
</evidence>